<dbReference type="PANTHER" id="PTHR43547:SF2">
    <property type="entry name" value="HYBRID SIGNAL TRANSDUCTION HISTIDINE KINASE C"/>
    <property type="match status" value="1"/>
</dbReference>
<organism evidence="5 6">
    <name type="scientific">Algoriphagus sanaruensis</name>
    <dbReference type="NCBI Taxonomy" id="1727163"/>
    <lineage>
        <taxon>Bacteria</taxon>
        <taxon>Pseudomonadati</taxon>
        <taxon>Bacteroidota</taxon>
        <taxon>Cytophagia</taxon>
        <taxon>Cytophagales</taxon>
        <taxon>Cyclobacteriaceae</taxon>
        <taxon>Algoriphagus</taxon>
    </lineage>
</organism>
<dbReference type="InterPro" id="IPR003594">
    <property type="entry name" value="HATPase_dom"/>
</dbReference>
<evidence type="ECO:0000313" key="6">
    <source>
        <dbReference type="Proteomes" id="UP000073816"/>
    </source>
</evidence>
<dbReference type="Gene3D" id="3.30.565.10">
    <property type="entry name" value="Histidine kinase-like ATPase, C-terminal domain"/>
    <property type="match status" value="1"/>
</dbReference>
<sequence>MHIYHSLSQVKPLSKYSYKFLFIAFLGIHIPLIGIIFYILLGNHGQLSQGQVILWVLIFTLIATGITLYILNHLLVPLTLSKNALEKYVRTRELPNLPVTYKDEAGVLMQKVQSTLMTMDEFVQAKNDMIDLISHDLRSPINRNLGLVELAISENKDPEIEDYMKMIQKETQKQIDLLGFLLEQLRREEIEIIEDQKEIISLNDLIQQKLETLDGTIAQKNLDIQLEISKGLSVKVEPELFGQVLQNLIHNACKFSNPDQKITISAGYELDFVKIQVKDSGVGFSPSASERLFKRFTEMGRKGTLGEESTGIGLYLSRRIVERHSGSLKGNSEGKNLGATFEIRIPK</sequence>
<dbReference type="Pfam" id="PF00512">
    <property type="entry name" value="HisKA"/>
    <property type="match status" value="1"/>
</dbReference>
<dbReference type="PRINTS" id="PR00344">
    <property type="entry name" value="BCTRLSENSOR"/>
</dbReference>
<evidence type="ECO:0000256" key="3">
    <source>
        <dbReference type="ARBA" id="ARBA00022553"/>
    </source>
</evidence>
<dbReference type="SUPFAM" id="SSF47384">
    <property type="entry name" value="Homodimeric domain of signal transducing histidine kinase"/>
    <property type="match status" value="1"/>
</dbReference>
<dbReference type="Gene3D" id="1.10.287.130">
    <property type="match status" value="1"/>
</dbReference>
<dbReference type="PATRIC" id="fig|1727163.4.peg.1516"/>
<dbReference type="STRING" id="1727163.AO498_07305"/>
<dbReference type="InterPro" id="IPR036097">
    <property type="entry name" value="HisK_dim/P_sf"/>
</dbReference>
<dbReference type="GO" id="GO:0000155">
    <property type="term" value="F:phosphorelay sensor kinase activity"/>
    <property type="evidence" value="ECO:0007669"/>
    <property type="project" value="InterPro"/>
</dbReference>
<gene>
    <name evidence="5" type="ORF">AO498_07305</name>
</gene>
<evidence type="ECO:0000256" key="1">
    <source>
        <dbReference type="ARBA" id="ARBA00000085"/>
    </source>
</evidence>
<feature type="domain" description="Histidine kinase" evidence="4">
    <location>
        <begin position="132"/>
        <end position="347"/>
    </location>
</feature>
<dbReference type="InterPro" id="IPR036890">
    <property type="entry name" value="HATPase_C_sf"/>
</dbReference>
<keyword evidence="3" id="KW-0597">Phosphoprotein</keyword>
<dbReference type="PANTHER" id="PTHR43547">
    <property type="entry name" value="TWO-COMPONENT HISTIDINE KINASE"/>
    <property type="match status" value="1"/>
</dbReference>
<reference evidence="6" key="1">
    <citation type="submission" date="2015-09" db="EMBL/GenBank/DDBJ databases">
        <title>Complete sequence of Algoriphagus sp. M8-2.</title>
        <authorList>
            <person name="Shintani M."/>
        </authorList>
    </citation>
    <scope>NUCLEOTIDE SEQUENCE [LARGE SCALE GENOMIC DNA]</scope>
    <source>
        <strain evidence="6">M8-2</strain>
    </source>
</reference>
<dbReference type="AlphaFoldDB" id="A0A142EM62"/>
<dbReference type="PROSITE" id="PS50109">
    <property type="entry name" value="HIS_KIN"/>
    <property type="match status" value="1"/>
</dbReference>
<dbReference type="RefSeq" id="WP_067545354.1">
    <property type="nucleotide sequence ID" value="NZ_CP012836.1"/>
</dbReference>
<dbReference type="KEGG" id="alm:AO498_07305"/>
<dbReference type="InterPro" id="IPR005467">
    <property type="entry name" value="His_kinase_dom"/>
</dbReference>
<dbReference type="SMART" id="SM00388">
    <property type="entry name" value="HisKA"/>
    <property type="match status" value="1"/>
</dbReference>
<dbReference type="InterPro" id="IPR003661">
    <property type="entry name" value="HisK_dim/P_dom"/>
</dbReference>
<dbReference type="EC" id="2.7.13.3" evidence="2"/>
<dbReference type="EMBL" id="CP012836">
    <property type="protein sequence ID" value="AMQ56217.1"/>
    <property type="molecule type" value="Genomic_DNA"/>
</dbReference>
<dbReference type="SUPFAM" id="SSF55874">
    <property type="entry name" value="ATPase domain of HSP90 chaperone/DNA topoisomerase II/histidine kinase"/>
    <property type="match status" value="1"/>
</dbReference>
<keyword evidence="6" id="KW-1185">Reference proteome</keyword>
<dbReference type="OrthoDB" id="9813151at2"/>
<evidence type="ECO:0000313" key="5">
    <source>
        <dbReference type="EMBL" id="AMQ56217.1"/>
    </source>
</evidence>
<reference evidence="5 6" key="2">
    <citation type="journal article" date="2016" name="Genome Announc.">
        <title>Complete Genome Sequence of Algoriphagus sp. Strain M8-2, Isolated from a Brackish Lake.</title>
        <authorList>
            <person name="Muraguchi Y."/>
            <person name="Kushimoto K."/>
            <person name="Ohtsubo Y."/>
            <person name="Suzuki T."/>
            <person name="Dohra H."/>
            <person name="Kimbara K."/>
            <person name="Shintani M."/>
        </authorList>
    </citation>
    <scope>NUCLEOTIDE SEQUENCE [LARGE SCALE GENOMIC DNA]</scope>
    <source>
        <strain evidence="5 6">M8-2</strain>
    </source>
</reference>
<evidence type="ECO:0000259" key="4">
    <source>
        <dbReference type="PROSITE" id="PS50109"/>
    </source>
</evidence>
<dbReference type="InterPro" id="IPR004358">
    <property type="entry name" value="Sig_transdc_His_kin-like_C"/>
</dbReference>
<dbReference type="SMART" id="SM00387">
    <property type="entry name" value="HATPase_c"/>
    <property type="match status" value="1"/>
</dbReference>
<comment type="catalytic activity">
    <reaction evidence="1">
        <text>ATP + protein L-histidine = ADP + protein N-phospho-L-histidine.</text>
        <dbReference type="EC" id="2.7.13.3"/>
    </reaction>
</comment>
<dbReference type="Pfam" id="PF02518">
    <property type="entry name" value="HATPase_c"/>
    <property type="match status" value="1"/>
</dbReference>
<dbReference type="Proteomes" id="UP000073816">
    <property type="component" value="Chromosome"/>
</dbReference>
<name>A0A142EM62_9BACT</name>
<dbReference type="CDD" id="cd00082">
    <property type="entry name" value="HisKA"/>
    <property type="match status" value="1"/>
</dbReference>
<protein>
    <recommendedName>
        <fullName evidence="2">histidine kinase</fullName>
        <ecNumber evidence="2">2.7.13.3</ecNumber>
    </recommendedName>
</protein>
<proteinExistence type="predicted"/>
<accession>A0A142EM62</accession>
<evidence type="ECO:0000256" key="2">
    <source>
        <dbReference type="ARBA" id="ARBA00012438"/>
    </source>
</evidence>